<accession>A0ABP0G760</accession>
<comment type="caution">
    <text evidence="1">The sequence shown here is derived from an EMBL/GenBank/DDBJ whole genome shotgun (WGS) entry which is preliminary data.</text>
</comment>
<evidence type="ECO:0000313" key="2">
    <source>
        <dbReference type="Proteomes" id="UP001642483"/>
    </source>
</evidence>
<sequence>MPSAILRRRGFSESFSFTPRVVAFASSPRAFLVKDRYTALMANYPDLTRPVNICKEAPFKKKFVIKLTRSPIWVKPPPIATDKMKWVRDEVARFVMR</sequence>
<gene>
    <name evidence="1" type="ORF">CVLEPA_LOCUS19730</name>
</gene>
<reference evidence="1 2" key="1">
    <citation type="submission" date="2024-02" db="EMBL/GenBank/DDBJ databases">
        <authorList>
            <person name="Daric V."/>
            <person name="Darras S."/>
        </authorList>
    </citation>
    <scope>NUCLEOTIDE SEQUENCE [LARGE SCALE GENOMIC DNA]</scope>
</reference>
<organism evidence="1 2">
    <name type="scientific">Clavelina lepadiformis</name>
    <name type="common">Light-bulb sea squirt</name>
    <name type="synonym">Ascidia lepadiformis</name>
    <dbReference type="NCBI Taxonomy" id="159417"/>
    <lineage>
        <taxon>Eukaryota</taxon>
        <taxon>Metazoa</taxon>
        <taxon>Chordata</taxon>
        <taxon>Tunicata</taxon>
        <taxon>Ascidiacea</taxon>
        <taxon>Aplousobranchia</taxon>
        <taxon>Clavelinidae</taxon>
        <taxon>Clavelina</taxon>
    </lineage>
</organism>
<protein>
    <submittedName>
        <fullName evidence="1">Uncharacterized protein</fullName>
    </submittedName>
</protein>
<evidence type="ECO:0000313" key="1">
    <source>
        <dbReference type="EMBL" id="CAK8687665.1"/>
    </source>
</evidence>
<dbReference type="EMBL" id="CAWYQH010000105">
    <property type="protein sequence ID" value="CAK8687665.1"/>
    <property type="molecule type" value="Genomic_DNA"/>
</dbReference>
<name>A0ABP0G760_CLALP</name>
<dbReference type="Proteomes" id="UP001642483">
    <property type="component" value="Unassembled WGS sequence"/>
</dbReference>
<keyword evidence="2" id="KW-1185">Reference proteome</keyword>
<proteinExistence type="predicted"/>